<dbReference type="EC" id="2.7.1.40" evidence="4 13"/>
<dbReference type="UniPathway" id="UPA00109">
    <property type="reaction ID" value="UER00188"/>
</dbReference>
<dbReference type="Gene3D" id="2.40.33.10">
    <property type="entry name" value="PK beta-barrel domain-like"/>
    <property type="match status" value="1"/>
</dbReference>
<evidence type="ECO:0000259" key="15">
    <source>
        <dbReference type="Pfam" id="PF00224"/>
    </source>
</evidence>
<dbReference type="SUPFAM" id="SSF51621">
    <property type="entry name" value="Phosphoenolpyruvate/pyruvate domain"/>
    <property type="match status" value="1"/>
</dbReference>
<dbReference type="PRINTS" id="PR01050">
    <property type="entry name" value="PYRUVTKNASE"/>
</dbReference>
<proteinExistence type="inferred from homology"/>
<organism evidence="16 17">
    <name type="scientific">Eiseniibacteriota bacterium</name>
    <dbReference type="NCBI Taxonomy" id="2212470"/>
    <lineage>
        <taxon>Bacteria</taxon>
        <taxon>Candidatus Eiseniibacteriota</taxon>
    </lineage>
</organism>
<dbReference type="Proteomes" id="UP000580839">
    <property type="component" value="Unassembled WGS sequence"/>
</dbReference>
<dbReference type="SUPFAM" id="SSF50800">
    <property type="entry name" value="PK beta-barrel domain-like"/>
    <property type="match status" value="1"/>
</dbReference>
<comment type="catalytic activity">
    <reaction evidence="14">
        <text>pyruvate + ATP = phosphoenolpyruvate + ADP + H(+)</text>
        <dbReference type="Rhea" id="RHEA:18157"/>
        <dbReference type="ChEBI" id="CHEBI:15361"/>
        <dbReference type="ChEBI" id="CHEBI:15378"/>
        <dbReference type="ChEBI" id="CHEBI:30616"/>
        <dbReference type="ChEBI" id="CHEBI:58702"/>
        <dbReference type="ChEBI" id="CHEBI:456216"/>
        <dbReference type="EC" id="2.7.1.40"/>
    </reaction>
</comment>
<dbReference type="Gene3D" id="3.20.20.60">
    <property type="entry name" value="Phosphoenolpyruvate-binding domains"/>
    <property type="match status" value="1"/>
</dbReference>
<keyword evidence="5 14" id="KW-0808">Transferase</keyword>
<dbReference type="FunFam" id="2.40.33.10:FF:000001">
    <property type="entry name" value="Pyruvate kinase"/>
    <property type="match status" value="1"/>
</dbReference>
<feature type="domain" description="Pyruvate kinase barrel" evidence="15">
    <location>
        <begin position="3"/>
        <end position="323"/>
    </location>
</feature>
<keyword evidence="9" id="KW-0067">ATP-binding</keyword>
<evidence type="ECO:0000256" key="13">
    <source>
        <dbReference type="NCBIfam" id="TIGR01064"/>
    </source>
</evidence>
<dbReference type="NCBIfam" id="TIGR01064">
    <property type="entry name" value="pyruv_kin"/>
    <property type="match status" value="1"/>
</dbReference>
<evidence type="ECO:0000256" key="8">
    <source>
        <dbReference type="ARBA" id="ARBA00022777"/>
    </source>
</evidence>
<sequence>MSRRAKIVCTLGPATGTPERVRALVEAGMDVARLNFSHADHETHRSMYHAVRAASDATSHAVGVLADLQGPKIRLGMFEGGSATLEPDAEFRITTERVLGTARRASTDYASLASEVKPGDTVLIDDGRVHLEVLKTDGRELTCRVIHGGVVSNHKGLNLPGADLRVEALGEKDLADLEFALTLRVDMVALSFVRRPEDVLRVRQILERHGAQLPVIAKIEKPEAVARIEEILDTFDGVMVARGDLGVESPLERVPLVQKEIIRLARAKAKPVIVATQMLESMIENSTPTRAEATDVVNAVLDGADAVMLSGETSVGAHPLEVVRVMNRLIMAAESNGGPVIELRRGRSVTAQEAVSRAAAR</sequence>
<dbReference type="EMBL" id="JABFRW010000009">
    <property type="protein sequence ID" value="NOT32709.1"/>
    <property type="molecule type" value="Genomic_DNA"/>
</dbReference>
<evidence type="ECO:0000313" key="17">
    <source>
        <dbReference type="Proteomes" id="UP000580839"/>
    </source>
</evidence>
<accession>A0A849SU09</accession>
<dbReference type="GO" id="GO:0016301">
    <property type="term" value="F:kinase activity"/>
    <property type="evidence" value="ECO:0007669"/>
    <property type="project" value="UniProtKB-KW"/>
</dbReference>
<evidence type="ECO:0000256" key="2">
    <source>
        <dbReference type="ARBA" id="ARBA00004997"/>
    </source>
</evidence>
<dbReference type="PROSITE" id="PS00110">
    <property type="entry name" value="PYRUVATE_KINASE"/>
    <property type="match status" value="1"/>
</dbReference>
<keyword evidence="12 16" id="KW-0670">Pyruvate</keyword>
<evidence type="ECO:0000256" key="3">
    <source>
        <dbReference type="ARBA" id="ARBA00008663"/>
    </source>
</evidence>
<evidence type="ECO:0000256" key="6">
    <source>
        <dbReference type="ARBA" id="ARBA00022723"/>
    </source>
</evidence>
<dbReference type="PANTHER" id="PTHR11817">
    <property type="entry name" value="PYRUVATE KINASE"/>
    <property type="match status" value="1"/>
</dbReference>
<evidence type="ECO:0000256" key="11">
    <source>
        <dbReference type="ARBA" id="ARBA00023152"/>
    </source>
</evidence>
<dbReference type="InterPro" id="IPR018209">
    <property type="entry name" value="Pyrv_Knase_AS"/>
</dbReference>
<evidence type="ECO:0000256" key="9">
    <source>
        <dbReference type="ARBA" id="ARBA00022840"/>
    </source>
</evidence>
<dbReference type="GO" id="GO:0004743">
    <property type="term" value="F:pyruvate kinase activity"/>
    <property type="evidence" value="ECO:0007669"/>
    <property type="project" value="UniProtKB-UniRule"/>
</dbReference>
<dbReference type="InterPro" id="IPR015793">
    <property type="entry name" value="Pyrv_Knase_brl"/>
</dbReference>
<comment type="pathway">
    <text evidence="2 14">Carbohydrate degradation; glycolysis; pyruvate from D-glyceraldehyde 3-phosphate: step 5/5.</text>
</comment>
<dbReference type="GO" id="GO:0000287">
    <property type="term" value="F:magnesium ion binding"/>
    <property type="evidence" value="ECO:0007669"/>
    <property type="project" value="UniProtKB-UniRule"/>
</dbReference>
<dbReference type="InterPro" id="IPR011037">
    <property type="entry name" value="Pyrv_Knase-like_insert_dom_sf"/>
</dbReference>
<dbReference type="NCBIfam" id="NF004491">
    <property type="entry name" value="PRK05826.1"/>
    <property type="match status" value="1"/>
</dbReference>
<keyword evidence="10 14" id="KW-0460">Magnesium</keyword>
<dbReference type="GO" id="GO:0005524">
    <property type="term" value="F:ATP binding"/>
    <property type="evidence" value="ECO:0007669"/>
    <property type="project" value="UniProtKB-KW"/>
</dbReference>
<evidence type="ECO:0000256" key="1">
    <source>
        <dbReference type="ARBA" id="ARBA00001958"/>
    </source>
</evidence>
<keyword evidence="8 14" id="KW-0418">Kinase</keyword>
<comment type="caution">
    <text evidence="16">The sequence shown here is derived from an EMBL/GenBank/DDBJ whole genome shotgun (WGS) entry which is preliminary data.</text>
</comment>
<evidence type="ECO:0000256" key="7">
    <source>
        <dbReference type="ARBA" id="ARBA00022741"/>
    </source>
</evidence>
<keyword evidence="6" id="KW-0479">Metal-binding</keyword>
<comment type="similarity">
    <text evidence="3 14">Belongs to the pyruvate kinase family.</text>
</comment>
<gene>
    <name evidence="16" type="primary">pyk</name>
    <name evidence="16" type="ORF">HOP12_00900</name>
</gene>
<dbReference type="AlphaFoldDB" id="A0A849SU09"/>
<name>A0A849SU09_UNCEI</name>
<dbReference type="InterPro" id="IPR015813">
    <property type="entry name" value="Pyrv/PenolPyrv_kinase-like_dom"/>
</dbReference>
<protein>
    <recommendedName>
        <fullName evidence="4 13">Pyruvate kinase</fullName>
        <ecNumber evidence="4 13">2.7.1.40</ecNumber>
    </recommendedName>
</protein>
<evidence type="ECO:0000256" key="12">
    <source>
        <dbReference type="ARBA" id="ARBA00023317"/>
    </source>
</evidence>
<evidence type="ECO:0000256" key="5">
    <source>
        <dbReference type="ARBA" id="ARBA00022679"/>
    </source>
</evidence>
<evidence type="ECO:0000256" key="14">
    <source>
        <dbReference type="RuleBase" id="RU000504"/>
    </source>
</evidence>
<reference evidence="16 17" key="1">
    <citation type="submission" date="2020-04" db="EMBL/GenBank/DDBJ databases">
        <title>Metagenomic profiling of ammonia- and methane-oxidizing microorganisms in a Dutch drinking water treatment plant.</title>
        <authorList>
            <person name="Poghosyan L."/>
            <person name="Leucker S."/>
        </authorList>
    </citation>
    <scope>NUCLEOTIDE SEQUENCE [LARGE SCALE GENOMIC DNA]</scope>
    <source>
        <strain evidence="16">S-RSF-IL-03</strain>
    </source>
</reference>
<dbReference type="GO" id="GO:0030955">
    <property type="term" value="F:potassium ion binding"/>
    <property type="evidence" value="ECO:0007669"/>
    <property type="project" value="UniProtKB-UniRule"/>
</dbReference>
<dbReference type="InterPro" id="IPR040442">
    <property type="entry name" value="Pyrv_kinase-like_dom_sf"/>
</dbReference>
<keyword evidence="7" id="KW-0547">Nucleotide-binding</keyword>
<comment type="cofactor">
    <cofactor evidence="1">
        <name>K(+)</name>
        <dbReference type="ChEBI" id="CHEBI:29103"/>
    </cofactor>
</comment>
<dbReference type="InterPro" id="IPR001697">
    <property type="entry name" value="Pyr_Knase"/>
</dbReference>
<evidence type="ECO:0000313" key="16">
    <source>
        <dbReference type="EMBL" id="NOT32709.1"/>
    </source>
</evidence>
<dbReference type="Pfam" id="PF00224">
    <property type="entry name" value="PK"/>
    <property type="match status" value="1"/>
</dbReference>
<evidence type="ECO:0000256" key="10">
    <source>
        <dbReference type="ARBA" id="ARBA00022842"/>
    </source>
</evidence>
<evidence type="ECO:0000256" key="4">
    <source>
        <dbReference type="ARBA" id="ARBA00012142"/>
    </source>
</evidence>
<keyword evidence="11 14" id="KW-0324">Glycolysis</keyword>
<dbReference type="InterPro" id="IPR015806">
    <property type="entry name" value="Pyrv_Knase_insert_dom_sf"/>
</dbReference>